<keyword evidence="1" id="KW-0812">Transmembrane</keyword>
<organism evidence="2 3">
    <name type="scientific">Rufibacter quisquiliarum</name>
    <dbReference type="NCBI Taxonomy" id="1549639"/>
    <lineage>
        <taxon>Bacteria</taxon>
        <taxon>Pseudomonadati</taxon>
        <taxon>Bacteroidota</taxon>
        <taxon>Cytophagia</taxon>
        <taxon>Cytophagales</taxon>
        <taxon>Hymenobacteraceae</taxon>
        <taxon>Rufibacter</taxon>
    </lineage>
</organism>
<feature type="transmembrane region" description="Helical" evidence="1">
    <location>
        <begin position="80"/>
        <end position="101"/>
    </location>
</feature>
<evidence type="ECO:0000313" key="3">
    <source>
        <dbReference type="Proteomes" id="UP000563094"/>
    </source>
</evidence>
<protein>
    <recommendedName>
        <fullName evidence="4">DUF4149 domain-containing protein</fullName>
    </recommendedName>
</protein>
<proteinExistence type="predicted"/>
<feature type="transmembrane region" description="Helical" evidence="1">
    <location>
        <begin position="7"/>
        <end position="30"/>
    </location>
</feature>
<accession>A0A839GMD4</accession>
<evidence type="ECO:0000256" key="1">
    <source>
        <dbReference type="SAM" id="Phobius"/>
    </source>
</evidence>
<keyword evidence="3" id="KW-1185">Reference proteome</keyword>
<feature type="transmembrane region" description="Helical" evidence="1">
    <location>
        <begin position="121"/>
        <end position="141"/>
    </location>
</feature>
<sequence length="164" mass="18044">MKRSHTLTFVTAAALFVWAGMIVGISFIEAPIKFTAPGITLPLGLGIGRLVFGVMNKVEIALCSVAILGLLFNHATKKEWTLVSCFTVILLLQTFWLLPALDVRALAIINGNNPGSSNLHFMYVALEFLKFGGLLYTAGVVHKSTILEKHQERLRLHQLQELVS</sequence>
<dbReference type="EMBL" id="JACJIQ010000004">
    <property type="protein sequence ID" value="MBA9076725.1"/>
    <property type="molecule type" value="Genomic_DNA"/>
</dbReference>
<keyword evidence="1" id="KW-1133">Transmembrane helix</keyword>
<evidence type="ECO:0008006" key="4">
    <source>
        <dbReference type="Google" id="ProtNLM"/>
    </source>
</evidence>
<dbReference type="AlphaFoldDB" id="A0A839GMD4"/>
<evidence type="ECO:0000313" key="2">
    <source>
        <dbReference type="EMBL" id="MBA9076725.1"/>
    </source>
</evidence>
<reference evidence="2 3" key="1">
    <citation type="submission" date="2020-08" db="EMBL/GenBank/DDBJ databases">
        <title>Genomic Encyclopedia of Type Strains, Phase IV (KMG-IV): sequencing the most valuable type-strain genomes for metagenomic binning, comparative biology and taxonomic classification.</title>
        <authorList>
            <person name="Goeker M."/>
        </authorList>
    </citation>
    <scope>NUCLEOTIDE SEQUENCE [LARGE SCALE GENOMIC DNA]</scope>
    <source>
        <strain evidence="2 3">DSM 29854</strain>
    </source>
</reference>
<comment type="caution">
    <text evidence="2">The sequence shown here is derived from an EMBL/GenBank/DDBJ whole genome shotgun (WGS) entry which is preliminary data.</text>
</comment>
<dbReference type="Proteomes" id="UP000563094">
    <property type="component" value="Unassembled WGS sequence"/>
</dbReference>
<feature type="transmembrane region" description="Helical" evidence="1">
    <location>
        <begin position="50"/>
        <end position="73"/>
    </location>
</feature>
<gene>
    <name evidence="2" type="ORF">FHS90_001431</name>
</gene>
<dbReference type="RefSeq" id="WP_182512479.1">
    <property type="nucleotide sequence ID" value="NZ_JACJIQ010000004.1"/>
</dbReference>
<name>A0A839GMD4_9BACT</name>
<keyword evidence="1" id="KW-0472">Membrane</keyword>